<sequence>MCRRDEEQIIPGKASNLPGFPGMCLNFRLPFFGLSAPLGPNFPAVFPAIMQRQTTAKNSLPAGPDRTALLLFKQTESSICTSRRAEDTEPDRTDGSIVALEARSAGRRQQPTETEPRSALMDHSDSF</sequence>
<gene>
    <name evidence="2" type="ORF">CRENBAI_009336</name>
</gene>
<dbReference type="EMBL" id="JAHHUM010001624">
    <property type="protein sequence ID" value="KAK5610209.1"/>
    <property type="molecule type" value="Genomic_DNA"/>
</dbReference>
<feature type="region of interest" description="Disordered" evidence="1">
    <location>
        <begin position="80"/>
        <end position="127"/>
    </location>
</feature>
<proteinExistence type="predicted"/>
<dbReference type="Proteomes" id="UP001311232">
    <property type="component" value="Unassembled WGS sequence"/>
</dbReference>
<keyword evidence="3" id="KW-1185">Reference proteome</keyword>
<feature type="compositionally biased region" description="Basic and acidic residues" evidence="1">
    <location>
        <begin position="83"/>
        <end position="94"/>
    </location>
</feature>
<reference evidence="2 3" key="1">
    <citation type="submission" date="2021-06" db="EMBL/GenBank/DDBJ databases">
        <authorList>
            <person name="Palmer J.M."/>
        </authorList>
    </citation>
    <scope>NUCLEOTIDE SEQUENCE [LARGE SCALE GENOMIC DNA]</scope>
    <source>
        <strain evidence="2 3">MEX-2019</strain>
        <tissue evidence="2">Muscle</tissue>
    </source>
</reference>
<protein>
    <submittedName>
        <fullName evidence="2">Uncharacterized protein</fullName>
    </submittedName>
</protein>
<evidence type="ECO:0000313" key="2">
    <source>
        <dbReference type="EMBL" id="KAK5610209.1"/>
    </source>
</evidence>
<evidence type="ECO:0000256" key="1">
    <source>
        <dbReference type="SAM" id="MobiDB-lite"/>
    </source>
</evidence>
<comment type="caution">
    <text evidence="2">The sequence shown here is derived from an EMBL/GenBank/DDBJ whole genome shotgun (WGS) entry which is preliminary data.</text>
</comment>
<evidence type="ECO:0000313" key="3">
    <source>
        <dbReference type="Proteomes" id="UP001311232"/>
    </source>
</evidence>
<name>A0AAV9RMV5_9TELE</name>
<accession>A0AAV9RMV5</accession>
<feature type="compositionally biased region" description="Basic and acidic residues" evidence="1">
    <location>
        <begin position="114"/>
        <end position="127"/>
    </location>
</feature>
<dbReference type="AlphaFoldDB" id="A0AAV9RMV5"/>
<organism evidence="2 3">
    <name type="scientific">Crenichthys baileyi</name>
    <name type="common">White River springfish</name>
    <dbReference type="NCBI Taxonomy" id="28760"/>
    <lineage>
        <taxon>Eukaryota</taxon>
        <taxon>Metazoa</taxon>
        <taxon>Chordata</taxon>
        <taxon>Craniata</taxon>
        <taxon>Vertebrata</taxon>
        <taxon>Euteleostomi</taxon>
        <taxon>Actinopterygii</taxon>
        <taxon>Neopterygii</taxon>
        <taxon>Teleostei</taxon>
        <taxon>Neoteleostei</taxon>
        <taxon>Acanthomorphata</taxon>
        <taxon>Ovalentaria</taxon>
        <taxon>Atherinomorphae</taxon>
        <taxon>Cyprinodontiformes</taxon>
        <taxon>Goodeidae</taxon>
        <taxon>Crenichthys</taxon>
    </lineage>
</organism>